<dbReference type="Gene3D" id="3.60.10.10">
    <property type="entry name" value="Endonuclease/exonuclease/phosphatase"/>
    <property type="match status" value="1"/>
</dbReference>
<feature type="compositionally biased region" description="Acidic residues" evidence="1">
    <location>
        <begin position="784"/>
        <end position="793"/>
    </location>
</feature>
<dbReference type="CDD" id="cd10283">
    <property type="entry name" value="MnuA_DNase1-like"/>
    <property type="match status" value="1"/>
</dbReference>
<dbReference type="InterPro" id="IPR001322">
    <property type="entry name" value="Lamin_tail_dom"/>
</dbReference>
<dbReference type="SUPFAM" id="SSF56219">
    <property type="entry name" value="DNase I-like"/>
    <property type="match status" value="1"/>
</dbReference>
<keyword evidence="5" id="KW-1185">Reference proteome</keyword>
<feature type="region of interest" description="Disordered" evidence="1">
    <location>
        <begin position="193"/>
        <end position="218"/>
    </location>
</feature>
<dbReference type="NCBIfam" id="NF033681">
    <property type="entry name" value="ExeM_NucH_DNase"/>
    <property type="match status" value="1"/>
</dbReference>
<dbReference type="InterPro" id="IPR005135">
    <property type="entry name" value="Endo/exonuclease/phosphatase"/>
</dbReference>
<dbReference type="RefSeq" id="WP_159110208.1">
    <property type="nucleotide sequence ID" value="NZ_CP015453.1"/>
</dbReference>
<dbReference type="GO" id="GO:0003824">
    <property type="term" value="F:catalytic activity"/>
    <property type="evidence" value="ECO:0007669"/>
    <property type="project" value="InterPro"/>
</dbReference>
<dbReference type="KEGG" id="dpc:A6048_15120"/>
<evidence type="ECO:0000313" key="5">
    <source>
        <dbReference type="Proteomes" id="UP000244903"/>
    </source>
</evidence>
<reference evidence="4 5" key="1">
    <citation type="submission" date="2016-04" db="EMBL/GenBank/DDBJ databases">
        <title>Complete genome sequence of the haloalkaliphilic hydrocarbon-degrading bacterium Dietzia psychralcaliphila ILA-1T, isolated from a drain of a fish product-processing plant.</title>
        <authorList>
            <person name="Zhao J."/>
            <person name="Hu B."/>
            <person name="Geng S."/>
            <person name="Nie Y."/>
            <person name="Tang Y."/>
        </authorList>
    </citation>
    <scope>NUCLEOTIDE SEQUENCE [LARGE SCALE GENOMIC DNA]</scope>
    <source>
        <strain evidence="4 5">ILA-1</strain>
    </source>
</reference>
<gene>
    <name evidence="4" type="ORF">A6048_15120</name>
</gene>
<evidence type="ECO:0000259" key="3">
    <source>
        <dbReference type="PROSITE" id="PS51841"/>
    </source>
</evidence>
<keyword evidence="2" id="KW-0732">Signal</keyword>
<name>A0AAD0NRS9_9ACTN</name>
<dbReference type="InterPro" id="IPR047971">
    <property type="entry name" value="ExeM-like"/>
</dbReference>
<dbReference type="AlphaFoldDB" id="A0AAD0NRS9"/>
<feature type="compositionally biased region" description="Acidic residues" evidence="1">
    <location>
        <begin position="199"/>
        <end position="215"/>
    </location>
</feature>
<organism evidence="4 5">
    <name type="scientific">Dietzia psychralcaliphila</name>
    <dbReference type="NCBI Taxonomy" id="139021"/>
    <lineage>
        <taxon>Bacteria</taxon>
        <taxon>Bacillati</taxon>
        <taxon>Actinomycetota</taxon>
        <taxon>Actinomycetes</taxon>
        <taxon>Mycobacteriales</taxon>
        <taxon>Dietziaceae</taxon>
        <taxon>Dietzia</taxon>
    </lineage>
</organism>
<sequence length="822" mass="85913">MERFAVGRPRRAVALAATVVVSAALAPIAAAPVVSAQAAHALLITEYVEGTSFNKAIEITNTGVTPVDLAGYSVEVYSNGSTSTSSNDRLAGTLAPGSSFVYGSSRAGFTVDQGTGAGLWNGDDAIVLRSTDGGVVDSFGQVGFDPGTAWTSGEVSTVDRTLRRIVGSAPDTDPSNVFDPAAQWTSMPVDTFDGLGNWPDDDSGGDPGDPGDEEPVGACGEAATAVGAVQGPGAQSPMVGQSATVEGIVVGDMQTGGFRGFYLQDAGDGDAATSDGVFVYTETPAVSVGDRVRLTGTVAEYFGMTQIQPTATEVCATGQDLPAPIEVALPIADRDSLEQYEGMRVTLPQQVTIIEAFNYDRYGQIAVSTGRQFQPTNQFEAGSSEARALAEANAADRILIDDGRSTQNPDPAIHPDGADFTIDHRFRMGDHLDGVTGVLDYRFEAWAIQPTQGATHTVANPRPTAPVVDAPLTVAGANVLNYFTTLRSDDRNARGALDATEFARQEDKIVAMLAGLDADVVGLTEIENNDDVALRRLVDALNARVGEGTYRALETGRLGTDAITTAFIYKPAAVSPDGAVEVLDETVDPRFVTSKNRPALAQVFTDKTSGEDVTVVVNHLKSKGSACADLGDPEDPNGQGNCNGVRTNAARALADWLGDHPRLSASGHSLVIGDLNAYAKEDPILALNEAGYVDVIRQHVGPEAYTYVFDGQLGYLDHALASAGLAEHVTDVAVWTNNADEPDLIDYTMEFKKDAQDAIYAPDAYRASDHDPVLVGLDLAGDGDPGDPEEPTDPQEPGTGSVSGVFGTIGTALRSLFAGSSA</sequence>
<dbReference type="CDD" id="cd04486">
    <property type="entry name" value="YhcR_OBF_like"/>
    <property type="match status" value="1"/>
</dbReference>
<dbReference type="InterPro" id="IPR036691">
    <property type="entry name" value="Endo/exonu/phosph_ase_sf"/>
</dbReference>
<feature type="signal peptide" evidence="2">
    <location>
        <begin position="1"/>
        <end position="26"/>
    </location>
</feature>
<evidence type="ECO:0000256" key="1">
    <source>
        <dbReference type="SAM" id="MobiDB-lite"/>
    </source>
</evidence>
<feature type="chain" id="PRO_5041969951" description="LTD domain-containing protein" evidence="2">
    <location>
        <begin position="27"/>
        <end position="822"/>
    </location>
</feature>
<dbReference type="PANTHER" id="PTHR42834">
    <property type="entry name" value="ENDONUCLEASE/EXONUCLEASE/PHOSPHATASE FAMILY PROTEIN (AFU_ORTHOLOGUE AFUA_3G09210)"/>
    <property type="match status" value="1"/>
</dbReference>
<dbReference type="PANTHER" id="PTHR42834:SF1">
    <property type="entry name" value="ENDONUCLEASE_EXONUCLEASE_PHOSPHATASE FAMILY PROTEIN (AFU_ORTHOLOGUE AFUA_3G09210)"/>
    <property type="match status" value="1"/>
</dbReference>
<dbReference type="Pfam" id="PF00932">
    <property type="entry name" value="LTD"/>
    <property type="match status" value="1"/>
</dbReference>
<accession>A0AAD0NRS9</accession>
<protein>
    <recommendedName>
        <fullName evidence="3">LTD domain-containing protein</fullName>
    </recommendedName>
</protein>
<proteinExistence type="predicted"/>
<dbReference type="Proteomes" id="UP000244903">
    <property type="component" value="Chromosome"/>
</dbReference>
<dbReference type="PROSITE" id="PS51841">
    <property type="entry name" value="LTD"/>
    <property type="match status" value="1"/>
</dbReference>
<dbReference type="EMBL" id="CP015453">
    <property type="protein sequence ID" value="AWH96598.1"/>
    <property type="molecule type" value="Genomic_DNA"/>
</dbReference>
<evidence type="ECO:0000256" key="2">
    <source>
        <dbReference type="SAM" id="SignalP"/>
    </source>
</evidence>
<evidence type="ECO:0000313" key="4">
    <source>
        <dbReference type="EMBL" id="AWH96598.1"/>
    </source>
</evidence>
<dbReference type="Pfam" id="PF03372">
    <property type="entry name" value="Exo_endo_phos"/>
    <property type="match status" value="1"/>
</dbReference>
<feature type="region of interest" description="Disordered" evidence="1">
    <location>
        <begin position="778"/>
        <end position="806"/>
    </location>
</feature>
<feature type="domain" description="LTD" evidence="3">
    <location>
        <begin position="33"/>
        <end position="143"/>
    </location>
</feature>